<dbReference type="GO" id="GO:0098552">
    <property type="term" value="C:side of membrane"/>
    <property type="evidence" value="ECO:0007669"/>
    <property type="project" value="UniProtKB-KW"/>
</dbReference>
<evidence type="ECO:0000256" key="4">
    <source>
        <dbReference type="ARBA" id="ARBA00022475"/>
    </source>
</evidence>
<proteinExistence type="inferred from homology"/>
<comment type="subcellular location">
    <subcellularLocation>
        <location evidence="1">Cell membrane</location>
        <topology evidence="1">Lipid-anchor</topology>
        <topology evidence="1">GPI-anchor</topology>
    </subcellularLocation>
</comment>
<evidence type="ECO:0000256" key="12">
    <source>
        <dbReference type="ARBA" id="ARBA00023288"/>
    </source>
</evidence>
<keyword evidence="9 14" id="KW-0460">Magnesium</keyword>
<evidence type="ECO:0000313" key="19">
    <source>
        <dbReference type="Proteomes" id="UP000183832"/>
    </source>
</evidence>
<keyword evidence="10" id="KW-0472">Membrane</keyword>
<keyword evidence="11" id="KW-0325">Glycoprotein</keyword>
<keyword evidence="4" id="KW-1003">Cell membrane</keyword>
<dbReference type="InterPro" id="IPR017850">
    <property type="entry name" value="Alkaline_phosphatase_core_sf"/>
</dbReference>
<organism evidence="18 19">
    <name type="scientific">Clunio marinus</name>
    <dbReference type="NCBI Taxonomy" id="568069"/>
    <lineage>
        <taxon>Eukaryota</taxon>
        <taxon>Metazoa</taxon>
        <taxon>Ecdysozoa</taxon>
        <taxon>Arthropoda</taxon>
        <taxon>Hexapoda</taxon>
        <taxon>Insecta</taxon>
        <taxon>Pterygota</taxon>
        <taxon>Neoptera</taxon>
        <taxon>Endopterygota</taxon>
        <taxon>Diptera</taxon>
        <taxon>Nematocera</taxon>
        <taxon>Chironomoidea</taxon>
        <taxon>Chironomidae</taxon>
        <taxon>Clunio</taxon>
    </lineage>
</organism>
<feature type="binding site" evidence="14">
    <location>
        <position position="475"/>
    </location>
    <ligand>
        <name>Zn(2+)</name>
        <dbReference type="ChEBI" id="CHEBI:29105"/>
        <label>2</label>
    </ligand>
</feature>
<dbReference type="FunFam" id="3.40.720.10:FF:000008">
    <property type="entry name" value="Alkaline phosphatase"/>
    <property type="match status" value="1"/>
</dbReference>
<evidence type="ECO:0000256" key="10">
    <source>
        <dbReference type="ARBA" id="ARBA00023136"/>
    </source>
</evidence>
<dbReference type="OrthoDB" id="5818554at2759"/>
<feature type="active site" description="Phosphoserine intermediate" evidence="13">
    <location>
        <position position="139"/>
    </location>
</feature>
<keyword evidence="12" id="KW-0449">Lipoprotein</keyword>
<accession>A0A1J1HVN4</accession>
<evidence type="ECO:0000256" key="6">
    <source>
        <dbReference type="ARBA" id="ARBA00022723"/>
    </source>
</evidence>
<feature type="binding site" evidence="14">
    <location>
        <position position="95"/>
    </location>
    <ligand>
        <name>Zn(2+)</name>
        <dbReference type="ChEBI" id="CHEBI:29105"/>
        <label>2</label>
    </ligand>
</feature>
<sequence>MKLKFLVFSLFLVKFQVVHGQNDNERDIEWNENDPRWEKKVPNWWDEDNFVPPVGPDEEKSKGFWNNRGQNILKSKLEKKINENTARNVVIFIGDGMGLSTLMATRSYIGDVNRELSFEKFHHTGLAKTYCINYQVPDSACTATAILTGVKNNYGTIGVDGNVKLRDCSAQQDKDSHLSSILKHAQDAGKSTGIVTTTRITHATPAAGYAKTSSRYWESNEFGSEGCDDVALQLIHGDVGSKLDVAMGGGRRHFLSNTNGGGLRTDNRNLIEEFLIAKKEIGKNPQVVQNRSELMNIKAVSTDSILGLFAQSHMEYKLLADPQVQPALSEMVEKTMEILKKNDNGFVLIVEGGRIDSAHHETTAKLALDEAVEFQNAVSVVKNLTNEDDTLIVVTSDHSTVLTVGGYMPRGYNILGPGDYSRSDQMWFFSLSYANGPGYDDHINPSGGRQNPRGKHYLDPKFRQPTTVPEDDETHAGEDVGVYANGPFSHIFTGVYEQNYIAHAIMYAACIGPDEFLKNPQCHNNTAKNNKFSFLIFILSFITSINWII</sequence>
<comment type="similarity">
    <text evidence="2 15">Belongs to the alkaline phosphatase family.</text>
</comment>
<evidence type="ECO:0000256" key="11">
    <source>
        <dbReference type="ARBA" id="ARBA00023180"/>
    </source>
</evidence>
<evidence type="ECO:0000256" key="1">
    <source>
        <dbReference type="ARBA" id="ARBA00004609"/>
    </source>
</evidence>
<comment type="catalytic activity">
    <reaction evidence="16">
        <text>a phosphate monoester + H2O = an alcohol + phosphate</text>
        <dbReference type="Rhea" id="RHEA:15017"/>
        <dbReference type="ChEBI" id="CHEBI:15377"/>
        <dbReference type="ChEBI" id="CHEBI:30879"/>
        <dbReference type="ChEBI" id="CHEBI:43474"/>
        <dbReference type="ChEBI" id="CHEBI:67140"/>
        <dbReference type="EC" id="3.1.3.1"/>
    </reaction>
</comment>
<evidence type="ECO:0000256" key="14">
    <source>
        <dbReference type="PIRSR" id="PIRSR601952-2"/>
    </source>
</evidence>
<dbReference type="SMART" id="SM00098">
    <property type="entry name" value="alkPPc"/>
    <property type="match status" value="1"/>
</dbReference>
<evidence type="ECO:0000256" key="9">
    <source>
        <dbReference type="ARBA" id="ARBA00022842"/>
    </source>
</evidence>
<evidence type="ECO:0000256" key="5">
    <source>
        <dbReference type="ARBA" id="ARBA00022622"/>
    </source>
</evidence>
<dbReference type="InterPro" id="IPR018299">
    <property type="entry name" value="Alkaline_phosphatase_AS"/>
</dbReference>
<evidence type="ECO:0000256" key="7">
    <source>
        <dbReference type="ARBA" id="ARBA00022801"/>
    </source>
</evidence>
<feature type="binding site" evidence="14">
    <location>
        <position position="397"/>
    </location>
    <ligand>
        <name>Zn(2+)</name>
        <dbReference type="ChEBI" id="CHEBI:29105"/>
        <label>2</label>
    </ligand>
</feature>
<dbReference type="STRING" id="568069.A0A1J1HVN4"/>
<dbReference type="Gene3D" id="3.40.720.10">
    <property type="entry name" value="Alkaline Phosphatase, subunit A"/>
    <property type="match status" value="1"/>
</dbReference>
<keyword evidence="5" id="KW-0336">GPI-anchor</keyword>
<feature type="binding site" evidence="14">
    <location>
        <position position="398"/>
    </location>
    <ligand>
        <name>Zn(2+)</name>
        <dbReference type="ChEBI" id="CHEBI:29105"/>
        <label>2</label>
    </ligand>
</feature>
<dbReference type="PRINTS" id="PR00113">
    <property type="entry name" value="ALKPHPHTASE"/>
</dbReference>
<comment type="cofactor">
    <cofactor evidence="14">
        <name>Mg(2+)</name>
        <dbReference type="ChEBI" id="CHEBI:18420"/>
    </cofactor>
    <text evidence="14">Binds 1 Mg(2+) ion.</text>
</comment>
<keyword evidence="7 16" id="KW-0378">Hydrolase</keyword>
<dbReference type="PANTHER" id="PTHR11596:SF95">
    <property type="entry name" value="ALKALINE PHOSPHATASE-RELATED"/>
    <property type="match status" value="1"/>
</dbReference>
<dbReference type="AlphaFoldDB" id="A0A1J1HVN4"/>
<evidence type="ECO:0000256" key="3">
    <source>
        <dbReference type="ARBA" id="ARBA00012647"/>
    </source>
</evidence>
<feature type="signal peptide" evidence="17">
    <location>
        <begin position="1"/>
        <end position="20"/>
    </location>
</feature>
<feature type="chain" id="PRO_5012294803" description="Alkaline phosphatase" evidence="17">
    <location>
        <begin position="21"/>
        <end position="549"/>
    </location>
</feature>
<feature type="binding site" evidence="14">
    <location>
        <position position="204"/>
    </location>
    <ligand>
        <name>Mg(2+)</name>
        <dbReference type="ChEBI" id="CHEBI:18420"/>
    </ligand>
</feature>
<evidence type="ECO:0000256" key="8">
    <source>
        <dbReference type="ARBA" id="ARBA00022833"/>
    </source>
</evidence>
<dbReference type="SUPFAM" id="SSF53649">
    <property type="entry name" value="Alkaline phosphatase-like"/>
    <property type="match status" value="1"/>
</dbReference>
<keyword evidence="17" id="KW-0732">Signal</keyword>
<dbReference type="EMBL" id="CVRI01000024">
    <property type="protein sequence ID" value="CRK92143.1"/>
    <property type="molecule type" value="Genomic_DNA"/>
</dbReference>
<keyword evidence="8 14" id="KW-0862">Zinc</keyword>
<gene>
    <name evidence="18" type="ORF">CLUMA_CG005728</name>
</gene>
<feature type="binding site" evidence="14">
    <location>
        <position position="95"/>
    </location>
    <ligand>
        <name>Mg(2+)</name>
        <dbReference type="ChEBI" id="CHEBI:18420"/>
    </ligand>
</feature>
<keyword evidence="6 14" id="KW-0479">Metal-binding</keyword>
<feature type="binding site" evidence="14">
    <location>
        <position position="351"/>
    </location>
    <ligand>
        <name>Mg(2+)</name>
        <dbReference type="ChEBI" id="CHEBI:18420"/>
    </ligand>
</feature>
<dbReference type="InterPro" id="IPR001952">
    <property type="entry name" value="Alkaline_phosphatase"/>
</dbReference>
<dbReference type="GO" id="GO:0046872">
    <property type="term" value="F:metal ion binding"/>
    <property type="evidence" value="ECO:0007669"/>
    <property type="project" value="UniProtKB-KW"/>
</dbReference>
<keyword evidence="19" id="KW-1185">Reference proteome</keyword>
<dbReference type="CDD" id="cd16012">
    <property type="entry name" value="ALP"/>
    <property type="match status" value="1"/>
</dbReference>
<feature type="binding site" evidence="14">
    <location>
        <position position="202"/>
    </location>
    <ligand>
        <name>Mg(2+)</name>
        <dbReference type="ChEBI" id="CHEBI:18420"/>
    </ligand>
</feature>
<feature type="binding site" evidence="14">
    <location>
        <position position="360"/>
    </location>
    <ligand>
        <name>Zn(2+)</name>
        <dbReference type="ChEBI" id="CHEBI:29105"/>
        <label>2</label>
    </ligand>
</feature>
<evidence type="ECO:0000313" key="18">
    <source>
        <dbReference type="EMBL" id="CRK92143.1"/>
    </source>
</evidence>
<feature type="binding site" evidence="14">
    <location>
        <position position="356"/>
    </location>
    <ligand>
        <name>Zn(2+)</name>
        <dbReference type="ChEBI" id="CHEBI:29105"/>
        <label>2</label>
    </ligand>
</feature>
<evidence type="ECO:0000256" key="16">
    <source>
        <dbReference type="RuleBase" id="RU003947"/>
    </source>
</evidence>
<evidence type="ECO:0000256" key="13">
    <source>
        <dbReference type="PIRSR" id="PIRSR601952-1"/>
    </source>
</evidence>
<protein>
    <recommendedName>
        <fullName evidence="3 16">Alkaline phosphatase</fullName>
        <ecNumber evidence="3 16">3.1.3.1</ecNumber>
    </recommendedName>
</protein>
<dbReference type="PANTHER" id="PTHR11596">
    <property type="entry name" value="ALKALINE PHOSPHATASE"/>
    <property type="match status" value="1"/>
</dbReference>
<comment type="cofactor">
    <cofactor evidence="14">
        <name>Zn(2+)</name>
        <dbReference type="ChEBI" id="CHEBI:29105"/>
    </cofactor>
    <text evidence="14">Binds 2 Zn(2+) ions.</text>
</comment>
<evidence type="ECO:0000256" key="15">
    <source>
        <dbReference type="RuleBase" id="RU003946"/>
    </source>
</evidence>
<evidence type="ECO:0000256" key="2">
    <source>
        <dbReference type="ARBA" id="ARBA00005984"/>
    </source>
</evidence>
<dbReference type="GO" id="GO:0005886">
    <property type="term" value="C:plasma membrane"/>
    <property type="evidence" value="ECO:0007669"/>
    <property type="project" value="UniProtKB-SubCell"/>
</dbReference>
<dbReference type="PROSITE" id="PS00123">
    <property type="entry name" value="ALKALINE_PHOSPHATASE"/>
    <property type="match status" value="1"/>
</dbReference>
<name>A0A1J1HVN4_9DIPT</name>
<dbReference type="Pfam" id="PF00245">
    <property type="entry name" value="Alk_phosphatase"/>
    <property type="match status" value="1"/>
</dbReference>
<dbReference type="EC" id="3.1.3.1" evidence="3 16"/>
<dbReference type="GO" id="GO:0004035">
    <property type="term" value="F:alkaline phosphatase activity"/>
    <property type="evidence" value="ECO:0007669"/>
    <property type="project" value="UniProtKB-EC"/>
</dbReference>
<reference evidence="18 19" key="1">
    <citation type="submission" date="2015-04" db="EMBL/GenBank/DDBJ databases">
        <authorList>
            <person name="Syromyatnikov M.Y."/>
            <person name="Popov V.N."/>
        </authorList>
    </citation>
    <scope>NUCLEOTIDE SEQUENCE [LARGE SCALE GENOMIC DNA]</scope>
</reference>
<dbReference type="Proteomes" id="UP000183832">
    <property type="component" value="Unassembled WGS sequence"/>
</dbReference>
<evidence type="ECO:0000256" key="17">
    <source>
        <dbReference type="SAM" id="SignalP"/>
    </source>
</evidence>